<evidence type="ECO:0000256" key="1">
    <source>
        <dbReference type="SAM" id="SignalP"/>
    </source>
</evidence>
<feature type="signal peptide" evidence="1">
    <location>
        <begin position="1"/>
        <end position="20"/>
    </location>
</feature>
<dbReference type="EMBL" id="FN315264">
    <property type="protein sequence ID" value="CAX70996.1"/>
    <property type="molecule type" value="mRNA"/>
</dbReference>
<proteinExistence type="evidence at transcript level"/>
<dbReference type="AlphaFoldDB" id="C1L8G8"/>
<reference evidence="2" key="2">
    <citation type="submission" date="2009-03" db="EMBL/GenBank/DDBJ databases">
        <authorList>
            <person name="Gang L."/>
        </authorList>
    </citation>
    <scope>NUCLEOTIDE SEQUENCE</scope>
    <source>
        <strain evidence="2">Anhui</strain>
    </source>
</reference>
<keyword evidence="1" id="KW-0732">Signal</keyword>
<feature type="chain" id="PRO_5002910087" evidence="1">
    <location>
        <begin position="21"/>
        <end position="61"/>
    </location>
</feature>
<reference evidence="2" key="1">
    <citation type="journal article" date="2009" name="Nature">
        <title>The Schistosoma japonicum genome reveals features of host-parasite interplay.</title>
        <authorList>
            <person name="Liu F."/>
            <person name="Zhou Y."/>
            <person name="Wang Z.Q."/>
            <person name="Lu G."/>
            <person name="Zheng H."/>
            <person name="Brindley P.J."/>
            <person name="McManus D.P."/>
            <person name="Blair D."/>
            <person name="Zhang Q.H."/>
            <person name="Zhong Y."/>
            <person name="Wang S."/>
            <person name="Han Z.G."/>
            <person name="Chen Z."/>
        </authorList>
    </citation>
    <scope>NUCLEOTIDE SEQUENCE</scope>
    <source>
        <strain evidence="2">Anhui</strain>
    </source>
</reference>
<evidence type="ECO:0000313" key="2">
    <source>
        <dbReference type="EMBL" id="CAX70996.1"/>
    </source>
</evidence>
<name>C1L8G8_SCHJA</name>
<accession>C1L8G8</accession>
<sequence length="61" mass="7133">MIYLVIVRLIFTELVEEVVSVGKEQQSTLSLIQKKKLYAICRHITTQKFLKCLMILLTFCN</sequence>
<organism evidence="2">
    <name type="scientific">Schistosoma japonicum</name>
    <name type="common">Blood fluke</name>
    <dbReference type="NCBI Taxonomy" id="6182"/>
    <lineage>
        <taxon>Eukaryota</taxon>
        <taxon>Metazoa</taxon>
        <taxon>Spiralia</taxon>
        <taxon>Lophotrochozoa</taxon>
        <taxon>Platyhelminthes</taxon>
        <taxon>Trematoda</taxon>
        <taxon>Digenea</taxon>
        <taxon>Strigeidida</taxon>
        <taxon>Schistosomatoidea</taxon>
        <taxon>Schistosomatidae</taxon>
        <taxon>Schistosoma</taxon>
    </lineage>
</organism>
<protein>
    <submittedName>
        <fullName evidence="2">Hypotheticial protein</fullName>
    </submittedName>
</protein>